<evidence type="ECO:0000256" key="1">
    <source>
        <dbReference type="PROSITE-ProRule" id="PRU00520"/>
    </source>
</evidence>
<dbReference type="AlphaFoldDB" id="A0A8C3IHL8"/>
<name>A0A8C3IHL8_CHRPI</name>
<dbReference type="PROSITE" id="PS00151">
    <property type="entry name" value="ACYLPHOSPHATASE_2"/>
    <property type="match status" value="1"/>
</dbReference>
<evidence type="ECO:0000256" key="3">
    <source>
        <dbReference type="SAM" id="MobiDB-lite"/>
    </source>
</evidence>
<dbReference type="Ensembl" id="ENSCPBT00000040003.1">
    <property type="protein sequence ID" value="ENSCPBP00000034105.1"/>
    <property type="gene ID" value="ENSCPBG00000023813.1"/>
</dbReference>
<dbReference type="PRINTS" id="PR00112">
    <property type="entry name" value="ACYLPHPHTASE"/>
</dbReference>
<evidence type="ECO:0000313" key="5">
    <source>
        <dbReference type="Ensembl" id="ENSCPBP00000034105.1"/>
    </source>
</evidence>
<dbReference type="OMA" id="PCRTMAS"/>
<reference evidence="5" key="1">
    <citation type="submission" date="2025-08" db="UniProtKB">
        <authorList>
            <consortium name="Ensembl"/>
        </authorList>
    </citation>
    <scope>IDENTIFICATION</scope>
</reference>
<dbReference type="InterPro" id="IPR036046">
    <property type="entry name" value="Acylphosphatase-like_dom_sf"/>
</dbReference>
<dbReference type="Gene3D" id="3.30.70.100">
    <property type="match status" value="1"/>
</dbReference>
<dbReference type="GeneTree" id="ENSGT00390000011103"/>
<keyword evidence="6" id="KW-1185">Reference proteome</keyword>
<dbReference type="EC" id="3.6.1.7" evidence="1"/>
<dbReference type="InterPro" id="IPR001792">
    <property type="entry name" value="Acylphosphatase-like_dom"/>
</dbReference>
<dbReference type="Proteomes" id="UP000694380">
    <property type="component" value="Unplaced"/>
</dbReference>
<feature type="compositionally biased region" description="Pro residues" evidence="3">
    <location>
        <begin position="13"/>
        <end position="22"/>
    </location>
</feature>
<dbReference type="Pfam" id="PF00708">
    <property type="entry name" value="Acylphosphatase"/>
    <property type="match status" value="1"/>
</dbReference>
<dbReference type="PANTHER" id="PTHR10029:SF23">
    <property type="entry name" value="ACYLPHOSPHATASE 2"/>
    <property type="match status" value="1"/>
</dbReference>
<keyword evidence="1" id="KW-0378">Hydrolase</keyword>
<dbReference type="GO" id="GO:0003998">
    <property type="term" value="F:acylphosphatase activity"/>
    <property type="evidence" value="ECO:0007669"/>
    <property type="project" value="UniProtKB-EC"/>
</dbReference>
<accession>A0A8C3IHL8</accession>
<dbReference type="PANTHER" id="PTHR10029">
    <property type="entry name" value="ACYLPHOSPHATASE"/>
    <property type="match status" value="1"/>
</dbReference>
<dbReference type="PROSITE" id="PS00150">
    <property type="entry name" value="ACYLPHOSPHATASE_1"/>
    <property type="match status" value="1"/>
</dbReference>
<proteinExistence type="inferred from homology"/>
<feature type="active site" evidence="1">
    <location>
        <position position="148"/>
    </location>
</feature>
<feature type="compositionally biased region" description="Low complexity" evidence="3">
    <location>
        <begin position="58"/>
        <end position="68"/>
    </location>
</feature>
<feature type="active site" evidence="1">
    <location>
        <position position="130"/>
    </location>
</feature>
<reference evidence="5" key="2">
    <citation type="submission" date="2025-09" db="UniProtKB">
        <authorList>
            <consortium name="Ensembl"/>
        </authorList>
    </citation>
    <scope>IDENTIFICATION</scope>
</reference>
<comment type="catalytic activity">
    <reaction evidence="1">
        <text>an acyl phosphate + H2O = a carboxylate + phosphate + H(+)</text>
        <dbReference type="Rhea" id="RHEA:14965"/>
        <dbReference type="ChEBI" id="CHEBI:15377"/>
        <dbReference type="ChEBI" id="CHEBI:15378"/>
        <dbReference type="ChEBI" id="CHEBI:29067"/>
        <dbReference type="ChEBI" id="CHEBI:43474"/>
        <dbReference type="ChEBI" id="CHEBI:59918"/>
        <dbReference type="EC" id="3.6.1.7"/>
    </reaction>
</comment>
<evidence type="ECO:0000313" key="6">
    <source>
        <dbReference type="Proteomes" id="UP000694380"/>
    </source>
</evidence>
<protein>
    <recommendedName>
        <fullName evidence="1">acylphosphatase</fullName>
        <ecNumber evidence="1">3.6.1.7</ecNumber>
    </recommendedName>
</protein>
<sequence>MIPSFPQLSPQRTHPPPAPAPDPLNLASHHSPPPAPCAYPLPPLRRLVLVTLIPAQGSRGSARRSSASARERAPTVLRLQQSRSPPPPSGPAVQLPSAAHRTSPCRTMASSGLWALDYEVYGDVQGVFFRKYTEDQGKKLGVVGWVKNTPYGTVTGQVQGPKEKIEIMKNWLGNVGSPMSHIDRAVFSNEREISTLEFPNFTTKY</sequence>
<comment type="similarity">
    <text evidence="2">Belongs to the acylphosphatase family.</text>
</comment>
<dbReference type="InterPro" id="IPR020456">
    <property type="entry name" value="Acylphosphatase"/>
</dbReference>
<evidence type="ECO:0000259" key="4">
    <source>
        <dbReference type="PROSITE" id="PS51160"/>
    </source>
</evidence>
<dbReference type="InterPro" id="IPR017968">
    <property type="entry name" value="Acylphosphatase_CS"/>
</dbReference>
<dbReference type="SUPFAM" id="SSF54975">
    <property type="entry name" value="Acylphosphatase/BLUF domain-like"/>
    <property type="match status" value="1"/>
</dbReference>
<feature type="domain" description="Acylphosphatase-like" evidence="4">
    <location>
        <begin position="115"/>
        <end position="205"/>
    </location>
</feature>
<dbReference type="PROSITE" id="PS51160">
    <property type="entry name" value="ACYLPHOSPHATASE_3"/>
    <property type="match status" value="1"/>
</dbReference>
<feature type="region of interest" description="Disordered" evidence="3">
    <location>
        <begin position="1"/>
        <end position="38"/>
    </location>
</feature>
<organism evidence="5 6">
    <name type="scientific">Chrysemys picta bellii</name>
    <name type="common">Western painted turtle</name>
    <name type="synonym">Emys bellii</name>
    <dbReference type="NCBI Taxonomy" id="8478"/>
    <lineage>
        <taxon>Eukaryota</taxon>
        <taxon>Metazoa</taxon>
        <taxon>Chordata</taxon>
        <taxon>Craniata</taxon>
        <taxon>Vertebrata</taxon>
        <taxon>Euteleostomi</taxon>
        <taxon>Archelosauria</taxon>
        <taxon>Testudinata</taxon>
        <taxon>Testudines</taxon>
        <taxon>Cryptodira</taxon>
        <taxon>Durocryptodira</taxon>
        <taxon>Testudinoidea</taxon>
        <taxon>Emydidae</taxon>
        <taxon>Chrysemys</taxon>
    </lineage>
</organism>
<evidence type="ECO:0000256" key="2">
    <source>
        <dbReference type="RuleBase" id="RU004168"/>
    </source>
</evidence>
<feature type="compositionally biased region" description="Polar residues" evidence="3">
    <location>
        <begin position="1"/>
        <end position="12"/>
    </location>
</feature>
<feature type="region of interest" description="Disordered" evidence="3">
    <location>
        <begin position="58"/>
        <end position="101"/>
    </location>
</feature>